<comment type="caution">
    <text evidence="1">The sequence shown here is derived from an EMBL/GenBank/DDBJ whole genome shotgun (WGS) entry which is preliminary data.</text>
</comment>
<gene>
    <name evidence="1" type="ORF">PoB_003138600</name>
</gene>
<sequence length="90" mass="10092">MLGSAFRYIKRLVHVEPSVPVYQASGPYRTVHYGVSSLCSTSSHVFRYVKRLVLVGPRGPVYEGSIGILHDKRILPILGQLTFNLKTSYL</sequence>
<evidence type="ECO:0000313" key="1">
    <source>
        <dbReference type="EMBL" id="GFO04881.1"/>
    </source>
</evidence>
<proteinExistence type="predicted"/>
<dbReference type="Proteomes" id="UP000735302">
    <property type="component" value="Unassembled WGS sequence"/>
</dbReference>
<organism evidence="1 2">
    <name type="scientific">Plakobranchus ocellatus</name>
    <dbReference type="NCBI Taxonomy" id="259542"/>
    <lineage>
        <taxon>Eukaryota</taxon>
        <taxon>Metazoa</taxon>
        <taxon>Spiralia</taxon>
        <taxon>Lophotrochozoa</taxon>
        <taxon>Mollusca</taxon>
        <taxon>Gastropoda</taxon>
        <taxon>Heterobranchia</taxon>
        <taxon>Euthyneura</taxon>
        <taxon>Panpulmonata</taxon>
        <taxon>Sacoglossa</taxon>
        <taxon>Placobranchoidea</taxon>
        <taxon>Plakobranchidae</taxon>
        <taxon>Plakobranchus</taxon>
    </lineage>
</organism>
<reference evidence="1 2" key="1">
    <citation type="journal article" date="2021" name="Elife">
        <title>Chloroplast acquisition without the gene transfer in kleptoplastic sea slugs, Plakobranchus ocellatus.</title>
        <authorList>
            <person name="Maeda T."/>
            <person name="Takahashi S."/>
            <person name="Yoshida T."/>
            <person name="Shimamura S."/>
            <person name="Takaki Y."/>
            <person name="Nagai Y."/>
            <person name="Toyoda A."/>
            <person name="Suzuki Y."/>
            <person name="Arimoto A."/>
            <person name="Ishii H."/>
            <person name="Satoh N."/>
            <person name="Nishiyama T."/>
            <person name="Hasebe M."/>
            <person name="Maruyama T."/>
            <person name="Minagawa J."/>
            <person name="Obokata J."/>
            <person name="Shigenobu S."/>
        </authorList>
    </citation>
    <scope>NUCLEOTIDE SEQUENCE [LARGE SCALE GENOMIC DNA]</scope>
</reference>
<dbReference type="AlphaFoldDB" id="A0AAV4A9B0"/>
<evidence type="ECO:0000313" key="2">
    <source>
        <dbReference type="Proteomes" id="UP000735302"/>
    </source>
</evidence>
<accession>A0AAV4A9B0</accession>
<name>A0AAV4A9B0_9GAST</name>
<protein>
    <submittedName>
        <fullName evidence="1">Uncharacterized protein</fullName>
    </submittedName>
</protein>
<keyword evidence="2" id="KW-1185">Reference proteome</keyword>
<dbReference type="EMBL" id="BLXT01003742">
    <property type="protein sequence ID" value="GFO04881.1"/>
    <property type="molecule type" value="Genomic_DNA"/>
</dbReference>